<keyword evidence="8" id="KW-1185">Reference proteome</keyword>
<gene>
    <name evidence="7" type="ORF">J2T15_001827</name>
</gene>
<feature type="transmembrane region" description="Helical" evidence="5">
    <location>
        <begin position="250"/>
        <end position="273"/>
    </location>
</feature>
<evidence type="ECO:0000313" key="8">
    <source>
        <dbReference type="Proteomes" id="UP001229346"/>
    </source>
</evidence>
<evidence type="ECO:0000256" key="5">
    <source>
        <dbReference type="SAM" id="Phobius"/>
    </source>
</evidence>
<dbReference type="PANTHER" id="PTHR43027">
    <property type="entry name" value="DOXORUBICIN RESISTANCE ABC TRANSPORTER PERMEASE PROTEIN DRRC-RELATED"/>
    <property type="match status" value="1"/>
</dbReference>
<dbReference type="PROSITE" id="PS51012">
    <property type="entry name" value="ABC_TM2"/>
    <property type="match status" value="1"/>
</dbReference>
<dbReference type="PANTHER" id="PTHR43027:SF1">
    <property type="entry name" value="DOXORUBICIN RESISTANCE ABC TRANSPORTER PERMEASE PROTEIN DRRC-RELATED"/>
    <property type="match status" value="1"/>
</dbReference>
<feature type="transmembrane region" description="Helical" evidence="5">
    <location>
        <begin position="285"/>
        <end position="304"/>
    </location>
</feature>
<keyword evidence="2 5" id="KW-0812">Transmembrane</keyword>
<evidence type="ECO:0000256" key="3">
    <source>
        <dbReference type="ARBA" id="ARBA00022989"/>
    </source>
</evidence>
<comment type="caution">
    <text evidence="7">The sequence shown here is derived from an EMBL/GenBank/DDBJ whole genome shotgun (WGS) entry which is preliminary data.</text>
</comment>
<evidence type="ECO:0000256" key="4">
    <source>
        <dbReference type="ARBA" id="ARBA00023136"/>
    </source>
</evidence>
<dbReference type="Pfam" id="PF12698">
    <property type="entry name" value="ABC2_membrane_3"/>
    <property type="match status" value="1"/>
</dbReference>
<accession>A0ABT9TZF2</accession>
<dbReference type="InterPro" id="IPR052902">
    <property type="entry name" value="ABC-2_transporter"/>
</dbReference>
<protein>
    <submittedName>
        <fullName evidence="7">ABC-2 type transport system permease protein</fullName>
    </submittedName>
</protein>
<evidence type="ECO:0000313" key="7">
    <source>
        <dbReference type="EMBL" id="MDQ0112392.1"/>
    </source>
</evidence>
<keyword evidence="4 5" id="KW-0472">Membrane</keyword>
<name>A0ABT9TZF2_PAEHA</name>
<comment type="subcellular location">
    <subcellularLocation>
        <location evidence="1">Membrane</location>
        <topology evidence="1">Multi-pass membrane protein</topology>
    </subcellularLocation>
</comment>
<dbReference type="EMBL" id="JAUSSU010000003">
    <property type="protein sequence ID" value="MDQ0112392.1"/>
    <property type="molecule type" value="Genomic_DNA"/>
</dbReference>
<feature type="transmembrane region" description="Helical" evidence="5">
    <location>
        <begin position="341"/>
        <end position="364"/>
    </location>
</feature>
<dbReference type="Proteomes" id="UP001229346">
    <property type="component" value="Unassembled WGS sequence"/>
</dbReference>
<sequence>MNGAKQFNKMFVAQLKMMFREKQVWFWNIFFPIILMVLFMIIFAGGGDDDFKATIAVSEPVQTAASEQLLGQLRQVPVLELKNEAPISKEQGLEWVKNEDVDALIILPESENASSLQLIVNTKNERSATTQVVSGVLDKFIQQANLAAAGAQPVFGMTVSSVTSGEVDLKYEDFLLTGMIGLSIAQGGLFGMVDLVDMRRRGLLKRLRMTPARMGLYGLSSMLVRLMLGIVQIVVLSLIGVYGFGASLHINIFSLAIAFFGGALVFNAMGYLFSSFSKTIEAYMGMANIASMLMMFLSGVFFPLESLPGWLQPVTQALPLTYFVDGMRDGLIYAESITNGAFWLGMSIMALWGVVSFLVGAQVYKTKSISEEAR</sequence>
<feature type="transmembrane region" description="Helical" evidence="5">
    <location>
        <begin position="24"/>
        <end position="44"/>
    </location>
</feature>
<reference evidence="7 8" key="1">
    <citation type="submission" date="2023-07" db="EMBL/GenBank/DDBJ databases">
        <title>Sorghum-associated microbial communities from plants grown in Nebraska, USA.</title>
        <authorList>
            <person name="Schachtman D."/>
        </authorList>
    </citation>
    <scope>NUCLEOTIDE SEQUENCE [LARGE SCALE GENOMIC DNA]</scope>
    <source>
        <strain evidence="7 8">CC482</strain>
    </source>
</reference>
<dbReference type="InterPro" id="IPR047817">
    <property type="entry name" value="ABC2_TM_bact-type"/>
</dbReference>
<evidence type="ECO:0000256" key="2">
    <source>
        <dbReference type="ARBA" id="ARBA00022692"/>
    </source>
</evidence>
<feature type="transmembrane region" description="Helical" evidence="5">
    <location>
        <begin position="174"/>
        <end position="196"/>
    </location>
</feature>
<organism evidence="7 8">
    <name type="scientific">Paenibacillus harenae</name>
    <dbReference type="NCBI Taxonomy" id="306543"/>
    <lineage>
        <taxon>Bacteria</taxon>
        <taxon>Bacillati</taxon>
        <taxon>Bacillota</taxon>
        <taxon>Bacilli</taxon>
        <taxon>Bacillales</taxon>
        <taxon>Paenibacillaceae</taxon>
        <taxon>Paenibacillus</taxon>
    </lineage>
</organism>
<evidence type="ECO:0000259" key="6">
    <source>
        <dbReference type="PROSITE" id="PS51012"/>
    </source>
</evidence>
<evidence type="ECO:0000256" key="1">
    <source>
        <dbReference type="ARBA" id="ARBA00004141"/>
    </source>
</evidence>
<proteinExistence type="predicted"/>
<dbReference type="InterPro" id="IPR013525">
    <property type="entry name" value="ABC2_TM"/>
</dbReference>
<feature type="transmembrane region" description="Helical" evidence="5">
    <location>
        <begin position="216"/>
        <end position="244"/>
    </location>
</feature>
<dbReference type="RefSeq" id="WP_307203213.1">
    <property type="nucleotide sequence ID" value="NZ_JAUSSU010000003.1"/>
</dbReference>
<keyword evidence="3 5" id="KW-1133">Transmembrane helix</keyword>
<feature type="domain" description="ABC transmembrane type-2" evidence="6">
    <location>
        <begin position="139"/>
        <end position="367"/>
    </location>
</feature>